<organism evidence="2 3">
    <name type="scientific">Tribolium castaneum</name>
    <name type="common">Red flour beetle</name>
    <dbReference type="NCBI Taxonomy" id="7070"/>
    <lineage>
        <taxon>Eukaryota</taxon>
        <taxon>Metazoa</taxon>
        <taxon>Ecdysozoa</taxon>
        <taxon>Arthropoda</taxon>
        <taxon>Hexapoda</taxon>
        <taxon>Insecta</taxon>
        <taxon>Pterygota</taxon>
        <taxon>Neoptera</taxon>
        <taxon>Endopterygota</taxon>
        <taxon>Coleoptera</taxon>
        <taxon>Polyphaga</taxon>
        <taxon>Cucujiformia</taxon>
        <taxon>Tenebrionidae</taxon>
        <taxon>Tenebrionidae incertae sedis</taxon>
        <taxon>Tribolium</taxon>
    </lineage>
</organism>
<feature type="region of interest" description="Disordered" evidence="1">
    <location>
        <begin position="645"/>
        <end position="665"/>
    </location>
</feature>
<feature type="compositionally biased region" description="Basic and acidic residues" evidence="1">
    <location>
        <begin position="1012"/>
        <end position="1022"/>
    </location>
</feature>
<reference evidence="2 3" key="2">
    <citation type="journal article" date="2010" name="Nucleic Acids Res.">
        <title>BeetleBase in 2010: revisions to provide comprehensive genomic information for Tribolium castaneum.</title>
        <authorList>
            <person name="Kim H.S."/>
            <person name="Murphy T."/>
            <person name="Xia J."/>
            <person name="Caragea D."/>
            <person name="Park Y."/>
            <person name="Beeman R.W."/>
            <person name="Lorenzen M.D."/>
            <person name="Butcher S."/>
            <person name="Manak J.R."/>
            <person name="Brown S.J."/>
        </authorList>
    </citation>
    <scope>GENOME REANNOTATION</scope>
    <source>
        <strain evidence="2 3">Georgia GA2</strain>
    </source>
</reference>
<feature type="region of interest" description="Disordered" evidence="1">
    <location>
        <begin position="268"/>
        <end position="296"/>
    </location>
</feature>
<feature type="region of interest" description="Disordered" evidence="1">
    <location>
        <begin position="854"/>
        <end position="876"/>
    </location>
</feature>
<feature type="region of interest" description="Disordered" evidence="1">
    <location>
        <begin position="471"/>
        <end position="516"/>
    </location>
</feature>
<dbReference type="EMBL" id="KQ971327">
    <property type="protein sequence ID" value="KYB28434.1"/>
    <property type="molecule type" value="Genomic_DNA"/>
</dbReference>
<proteinExistence type="predicted"/>
<feature type="region of interest" description="Disordered" evidence="1">
    <location>
        <begin position="161"/>
        <end position="232"/>
    </location>
</feature>
<protein>
    <submittedName>
        <fullName evidence="2">Uncharacterized protein</fullName>
    </submittedName>
</protein>
<accession>A0A139WKM5</accession>
<evidence type="ECO:0000313" key="3">
    <source>
        <dbReference type="Proteomes" id="UP000007266"/>
    </source>
</evidence>
<reference evidence="2 3" key="1">
    <citation type="journal article" date="2008" name="Nature">
        <title>The genome of the model beetle and pest Tribolium castaneum.</title>
        <authorList>
            <consortium name="Tribolium Genome Sequencing Consortium"/>
            <person name="Richards S."/>
            <person name="Gibbs R.A."/>
            <person name="Weinstock G.M."/>
            <person name="Brown S.J."/>
            <person name="Denell R."/>
            <person name="Beeman R.W."/>
            <person name="Gibbs R."/>
            <person name="Beeman R.W."/>
            <person name="Brown S.J."/>
            <person name="Bucher G."/>
            <person name="Friedrich M."/>
            <person name="Grimmelikhuijzen C.J."/>
            <person name="Klingler M."/>
            <person name="Lorenzen M."/>
            <person name="Richards S."/>
            <person name="Roth S."/>
            <person name="Schroder R."/>
            <person name="Tautz D."/>
            <person name="Zdobnov E.M."/>
            <person name="Muzny D."/>
            <person name="Gibbs R.A."/>
            <person name="Weinstock G.M."/>
            <person name="Attaway T."/>
            <person name="Bell S."/>
            <person name="Buhay C.J."/>
            <person name="Chandrabose M.N."/>
            <person name="Chavez D."/>
            <person name="Clerk-Blankenburg K.P."/>
            <person name="Cree A."/>
            <person name="Dao M."/>
            <person name="Davis C."/>
            <person name="Chacko J."/>
            <person name="Dinh H."/>
            <person name="Dugan-Rocha S."/>
            <person name="Fowler G."/>
            <person name="Garner T.T."/>
            <person name="Garnes J."/>
            <person name="Gnirke A."/>
            <person name="Hawes A."/>
            <person name="Hernandez J."/>
            <person name="Hines S."/>
            <person name="Holder M."/>
            <person name="Hume J."/>
            <person name="Jhangiani S.N."/>
            <person name="Joshi V."/>
            <person name="Khan Z.M."/>
            <person name="Jackson L."/>
            <person name="Kovar C."/>
            <person name="Kowis A."/>
            <person name="Lee S."/>
            <person name="Lewis L.R."/>
            <person name="Margolis J."/>
            <person name="Morgan M."/>
            <person name="Nazareth L.V."/>
            <person name="Nguyen N."/>
            <person name="Okwuonu G."/>
            <person name="Parker D."/>
            <person name="Richards S."/>
            <person name="Ruiz S.J."/>
            <person name="Santibanez J."/>
            <person name="Savard J."/>
            <person name="Scherer S.E."/>
            <person name="Schneider B."/>
            <person name="Sodergren E."/>
            <person name="Tautz D."/>
            <person name="Vattahil S."/>
            <person name="Villasana D."/>
            <person name="White C.S."/>
            <person name="Wright R."/>
            <person name="Park Y."/>
            <person name="Beeman R.W."/>
            <person name="Lord J."/>
            <person name="Oppert B."/>
            <person name="Lorenzen M."/>
            <person name="Brown S."/>
            <person name="Wang L."/>
            <person name="Savard J."/>
            <person name="Tautz D."/>
            <person name="Richards S."/>
            <person name="Weinstock G."/>
            <person name="Gibbs R.A."/>
            <person name="Liu Y."/>
            <person name="Worley K."/>
            <person name="Weinstock G."/>
            <person name="Elsik C.G."/>
            <person name="Reese J.T."/>
            <person name="Elhaik E."/>
            <person name="Landan G."/>
            <person name="Graur D."/>
            <person name="Arensburger P."/>
            <person name="Atkinson P."/>
            <person name="Beeman R.W."/>
            <person name="Beidler J."/>
            <person name="Brown S.J."/>
            <person name="Demuth J.P."/>
            <person name="Drury D.W."/>
            <person name="Du Y.Z."/>
            <person name="Fujiwara H."/>
            <person name="Lorenzen M."/>
            <person name="Maselli V."/>
            <person name="Osanai M."/>
            <person name="Park Y."/>
            <person name="Robertson H.M."/>
            <person name="Tu Z."/>
            <person name="Wang J.J."/>
            <person name="Wang S."/>
            <person name="Richards S."/>
            <person name="Song H."/>
            <person name="Zhang L."/>
            <person name="Sodergren E."/>
            <person name="Werner D."/>
            <person name="Stanke M."/>
            <person name="Morgenstern B."/>
            <person name="Solovyev V."/>
            <person name="Kosarev P."/>
            <person name="Brown G."/>
            <person name="Chen H.C."/>
            <person name="Ermolaeva O."/>
            <person name="Hlavina W."/>
            <person name="Kapustin Y."/>
            <person name="Kiryutin B."/>
            <person name="Kitts P."/>
            <person name="Maglott D."/>
            <person name="Pruitt K."/>
            <person name="Sapojnikov V."/>
            <person name="Souvorov A."/>
            <person name="Mackey A.J."/>
            <person name="Waterhouse R.M."/>
            <person name="Wyder S."/>
            <person name="Zdobnov E.M."/>
            <person name="Zdobnov E.M."/>
            <person name="Wyder S."/>
            <person name="Kriventseva E.V."/>
            <person name="Kadowaki T."/>
            <person name="Bork P."/>
            <person name="Aranda M."/>
            <person name="Bao R."/>
            <person name="Beermann A."/>
            <person name="Berns N."/>
            <person name="Bolognesi R."/>
            <person name="Bonneton F."/>
            <person name="Bopp D."/>
            <person name="Brown S.J."/>
            <person name="Bucher G."/>
            <person name="Butts T."/>
            <person name="Chaumot A."/>
            <person name="Denell R.E."/>
            <person name="Ferrier D.E."/>
            <person name="Friedrich M."/>
            <person name="Gordon C.M."/>
            <person name="Jindra M."/>
            <person name="Klingler M."/>
            <person name="Lan Q."/>
            <person name="Lattorff H.M."/>
            <person name="Laudet V."/>
            <person name="von Levetsow C."/>
            <person name="Liu Z."/>
            <person name="Lutz R."/>
            <person name="Lynch J.A."/>
            <person name="da Fonseca R.N."/>
            <person name="Posnien N."/>
            <person name="Reuter R."/>
            <person name="Roth S."/>
            <person name="Savard J."/>
            <person name="Schinko J.B."/>
            <person name="Schmitt C."/>
            <person name="Schoppmeier M."/>
            <person name="Schroder R."/>
            <person name="Shippy T.D."/>
            <person name="Simonnet F."/>
            <person name="Marques-Souza H."/>
            <person name="Tautz D."/>
            <person name="Tomoyasu Y."/>
            <person name="Trauner J."/>
            <person name="Van der Zee M."/>
            <person name="Vervoort M."/>
            <person name="Wittkopp N."/>
            <person name="Wimmer E.A."/>
            <person name="Yang X."/>
            <person name="Jones A.K."/>
            <person name="Sattelle D.B."/>
            <person name="Ebert P.R."/>
            <person name="Nelson D."/>
            <person name="Scott J.G."/>
            <person name="Beeman R.W."/>
            <person name="Muthukrishnan S."/>
            <person name="Kramer K.J."/>
            <person name="Arakane Y."/>
            <person name="Beeman R.W."/>
            <person name="Zhu Q."/>
            <person name="Hogenkamp D."/>
            <person name="Dixit R."/>
            <person name="Oppert B."/>
            <person name="Jiang H."/>
            <person name="Zou Z."/>
            <person name="Marshall J."/>
            <person name="Elpidina E."/>
            <person name="Vinokurov K."/>
            <person name="Oppert C."/>
            <person name="Zou Z."/>
            <person name="Evans J."/>
            <person name="Lu Z."/>
            <person name="Zhao P."/>
            <person name="Sumathipala N."/>
            <person name="Altincicek B."/>
            <person name="Vilcinskas A."/>
            <person name="Williams M."/>
            <person name="Hultmark D."/>
            <person name="Hetru C."/>
            <person name="Jiang H."/>
            <person name="Grimmelikhuijzen C.J."/>
            <person name="Hauser F."/>
            <person name="Cazzamali G."/>
            <person name="Williamson M."/>
            <person name="Park Y."/>
            <person name="Li B."/>
            <person name="Tanaka Y."/>
            <person name="Predel R."/>
            <person name="Neupert S."/>
            <person name="Schachtner J."/>
            <person name="Verleyen P."/>
            <person name="Raible F."/>
            <person name="Bork P."/>
            <person name="Friedrich M."/>
            <person name="Walden K.K."/>
            <person name="Robertson H.M."/>
            <person name="Angeli S."/>
            <person name="Foret S."/>
            <person name="Bucher G."/>
            <person name="Schuetz S."/>
            <person name="Maleszka R."/>
            <person name="Wimmer E.A."/>
            <person name="Beeman R.W."/>
            <person name="Lorenzen M."/>
            <person name="Tomoyasu Y."/>
            <person name="Miller S.C."/>
            <person name="Grossmann D."/>
            <person name="Bucher G."/>
        </authorList>
    </citation>
    <scope>NUCLEOTIDE SEQUENCE [LARGE SCALE GENOMIC DNA]</scope>
    <source>
        <strain evidence="2 3">Georgia GA2</strain>
    </source>
</reference>
<feature type="region of interest" description="Disordered" evidence="1">
    <location>
        <begin position="1005"/>
        <end position="1048"/>
    </location>
</feature>
<dbReference type="AlphaFoldDB" id="A0A139WKM5"/>
<sequence length="1101" mass="121098">MEEQGCAAGPTIEPRGVVGWKRKVALPAQQPSRRRGAGGWKRKVAPSAINLAWRQLSRRRSVGRIEAGSGAAGEVLGDGGRSFPTTEPRRKVAPPAINLAWQQLSRRQWLRGLRREVAPQARCWGIEKEGFLQPSPAAEVLTGWMREVAPKERCCGIKEKGCAAGTTTDPKDGRGRLRPRRNNRAQGELLEDGRGRRSAGRIEAGSGAAGEVLGDGGRRFPTTEPRRREVAPQARCWGMEEEGSQQPSPAGEVLTGWMREVALPVQQPSRRRAAGGWKRKGMEEEGSQQPSPAGEVLTGWMREVAPKERCCGMLWHNNRAEVWKRKVAPSAQQPSPRRAAGGWKRKVAPSAINLAWQQLSRRQWLGGLRREVAPQARCFGMEEEGSQQPSPAGEVLTGWMREVAPKERCCGMLWHNNRAEGWKRKVAPSAQQPSPRRAAGGWKREVAPSAINLAWQQLSRRRSAGRIEAGSGAAGEVLGDGGRRFPTTEPRRREVAPQGRCWGMEEEGSQQPSPAGEVLTGWMREVAPKERCCGMLWHNNRAEGWKRKVAPSAQQPSPRRAAGGWKRKVAPSAINLAWQQLSRRQWLGGLRREVAPQARCLGMEEEGSQQPSPAGEVLTGWMREVAPNERCCGMLWHNNRAEGWKRKVAPSAQQPSPRRAAGGWKREVAPSAINLAWQQLSRRRSAGRIEAGSGAAGEVLGDGGRRFPTTEPRRATTEPKVRCWRMEEEGCAVGDQHCLATIEPEAMAGRIEAGSSATGEVMGDGGRRFPTTEPRRRAAGGWKGEVASSAINLACQQLSRRRSAGRIEAGSGAAGEVLGDGGRRRGAGGWKRKVAPSAIKLAWQQLSRRRGVVGWRSKVAPQAQQPSGRRGAKGQRMGVAPQARCYASRGARCWWIKEEGCSAGATTKPQARCWKDREGSLPRRRGVGQWRKKVAPKANTLIGNNRAEGVVLKNRGGGLRRRRCYAARRARCWWMEEEGSTASKVLGDGGGRLCHRRGVWGCKRKVASPAKEPSRRRGDGGWRRNNRAAGEALRDGGGRLRPRRNNRAKGVVLKDSGRWLRRRRGVVRLGVRCWGWRRKVAPPAEGSRKRSNRGADEVLGG</sequence>
<evidence type="ECO:0000256" key="1">
    <source>
        <dbReference type="SAM" id="MobiDB-lite"/>
    </source>
</evidence>
<feature type="region of interest" description="Disordered" evidence="1">
    <location>
        <begin position="1080"/>
        <end position="1101"/>
    </location>
</feature>
<evidence type="ECO:0000313" key="2">
    <source>
        <dbReference type="EMBL" id="KYB28434.1"/>
    </source>
</evidence>
<feature type="region of interest" description="Disordered" evidence="1">
    <location>
        <begin position="547"/>
        <end position="566"/>
    </location>
</feature>
<name>A0A139WKM5_TRICA</name>
<feature type="region of interest" description="Disordered" evidence="1">
    <location>
        <begin position="694"/>
        <end position="718"/>
    </location>
</feature>
<dbReference type="Proteomes" id="UP000007266">
    <property type="component" value="Linkage group 3"/>
</dbReference>
<gene>
    <name evidence="2" type="primary">AUGUSTUS-3.0.2_31056</name>
    <name evidence="2" type="ORF">TcasGA2_TC031056</name>
</gene>
<dbReference type="InParanoid" id="A0A139WKM5"/>
<feature type="region of interest" description="Disordered" evidence="1">
    <location>
        <begin position="423"/>
        <end position="443"/>
    </location>
</feature>
<feature type="region of interest" description="Disordered" evidence="1">
    <location>
        <begin position="756"/>
        <end position="783"/>
    </location>
</feature>
<keyword evidence="3" id="KW-1185">Reference proteome</keyword>
<feature type="compositionally biased region" description="Basic residues" evidence="1">
    <location>
        <begin position="269"/>
        <end position="279"/>
    </location>
</feature>